<keyword evidence="1" id="KW-0812">Transmembrane</keyword>
<comment type="caution">
    <text evidence="3">The sequence shown here is derived from an EMBL/GenBank/DDBJ whole genome shotgun (WGS) entry which is preliminary data.</text>
</comment>
<proteinExistence type="predicted"/>
<accession>A0A1C1YYF0</accession>
<dbReference type="Pfam" id="PF13400">
    <property type="entry name" value="Tad"/>
    <property type="match status" value="1"/>
</dbReference>
<evidence type="ECO:0000259" key="2">
    <source>
        <dbReference type="PROSITE" id="PS50234"/>
    </source>
</evidence>
<dbReference type="Gene3D" id="3.40.50.410">
    <property type="entry name" value="von Willebrand factor, type A domain"/>
    <property type="match status" value="1"/>
</dbReference>
<organism evidence="3 4">
    <name type="scientific">Hoeflea olei</name>
    <dbReference type="NCBI Taxonomy" id="1480615"/>
    <lineage>
        <taxon>Bacteria</taxon>
        <taxon>Pseudomonadati</taxon>
        <taxon>Pseudomonadota</taxon>
        <taxon>Alphaproteobacteria</taxon>
        <taxon>Hyphomicrobiales</taxon>
        <taxon>Rhizobiaceae</taxon>
        <taxon>Hoeflea</taxon>
    </lineage>
</organism>
<dbReference type="AlphaFoldDB" id="A0A1C1YYF0"/>
<keyword evidence="4" id="KW-1185">Reference proteome</keyword>
<dbReference type="InterPro" id="IPR002035">
    <property type="entry name" value="VWF_A"/>
</dbReference>
<name>A0A1C1YYF0_9HYPH</name>
<keyword evidence="1" id="KW-0472">Membrane</keyword>
<evidence type="ECO:0000313" key="4">
    <source>
        <dbReference type="Proteomes" id="UP000094795"/>
    </source>
</evidence>
<dbReference type="PROSITE" id="PS50234">
    <property type="entry name" value="VWFA"/>
    <property type="match status" value="1"/>
</dbReference>
<feature type="transmembrane region" description="Helical" evidence="1">
    <location>
        <begin position="21"/>
        <end position="40"/>
    </location>
</feature>
<sequence>MHTVPTTFKFADMIRSRDGNFAMMASLLLPVIFVAGSLVLDTTNALSMKTSLQNAADSAALATASQLAEGEITEGEAEAYAINFFNAQISGDASQYDGFSATPSVKLSKTGTGATTLWKVEVDVTGSQTTSGLSQFTGRRSIDVTIAATSESGSDGTDRSPLSMMLVLDHSGSMKEASGSTRTEQQTNCYWSWSGYRCYTQNVTVDVPKMDVLKQAVTDLVDHIKEADPTDEYARMGAVAYNSQTGSGDKLAANWNKSKVTSFTNALVADGGTNSEPAMKWATEQISSSTEVNAHFSKNGSKEPKKYIVFMTDGQNDFGRGSYNEWLADEADKQTLKYCAQAKAANVTVYTVAFQAPPRGKQLLLACASGSDKFYDAQSAEDLLDAFTDIGREASKQKTRLTS</sequence>
<dbReference type="Proteomes" id="UP000094795">
    <property type="component" value="Unassembled WGS sequence"/>
</dbReference>
<protein>
    <recommendedName>
        <fullName evidence="2">VWFA domain-containing protein</fullName>
    </recommendedName>
</protein>
<dbReference type="CDD" id="cd00198">
    <property type="entry name" value="vWFA"/>
    <property type="match status" value="1"/>
</dbReference>
<dbReference type="PANTHER" id="PTHR10579:SF43">
    <property type="entry name" value="ZINC FINGER (C3HC4-TYPE RING FINGER) FAMILY PROTEIN"/>
    <property type="match status" value="1"/>
</dbReference>
<dbReference type="STRING" id="1480615.AWJ14_18220"/>
<dbReference type="Pfam" id="PF00092">
    <property type="entry name" value="VWA"/>
    <property type="match status" value="1"/>
</dbReference>
<dbReference type="InterPro" id="IPR028087">
    <property type="entry name" value="Tad_N"/>
</dbReference>
<gene>
    <name evidence="3" type="ORF">AWJ14_18220</name>
</gene>
<dbReference type="SMART" id="SM00327">
    <property type="entry name" value="VWA"/>
    <property type="match status" value="1"/>
</dbReference>
<dbReference type="InterPro" id="IPR036465">
    <property type="entry name" value="vWFA_dom_sf"/>
</dbReference>
<keyword evidence="1" id="KW-1133">Transmembrane helix</keyword>
<evidence type="ECO:0000256" key="1">
    <source>
        <dbReference type="SAM" id="Phobius"/>
    </source>
</evidence>
<evidence type="ECO:0000313" key="3">
    <source>
        <dbReference type="EMBL" id="OCW58439.1"/>
    </source>
</evidence>
<reference evidence="3 4" key="1">
    <citation type="submission" date="2015-12" db="EMBL/GenBank/DDBJ databases">
        <authorList>
            <person name="Shamseldin A."/>
            <person name="Moawad H."/>
            <person name="Abd El-Rahim W.M."/>
            <person name="Sadowsky M.J."/>
        </authorList>
    </citation>
    <scope>NUCLEOTIDE SEQUENCE [LARGE SCALE GENOMIC DNA]</scope>
    <source>
        <strain evidence="3 4">JC234</strain>
    </source>
</reference>
<feature type="domain" description="VWFA" evidence="2">
    <location>
        <begin position="163"/>
        <end position="390"/>
    </location>
</feature>
<dbReference type="InterPro" id="IPR051266">
    <property type="entry name" value="CLCR"/>
</dbReference>
<dbReference type="PANTHER" id="PTHR10579">
    <property type="entry name" value="CALCIUM-ACTIVATED CHLORIDE CHANNEL REGULATOR"/>
    <property type="match status" value="1"/>
</dbReference>
<dbReference type="RefSeq" id="WP_066176325.1">
    <property type="nucleotide sequence ID" value="NZ_LQZT01000006.1"/>
</dbReference>
<dbReference type="OrthoDB" id="7522752at2"/>
<dbReference type="SUPFAM" id="SSF53300">
    <property type="entry name" value="vWA-like"/>
    <property type="match status" value="1"/>
</dbReference>
<dbReference type="EMBL" id="LQZT01000006">
    <property type="protein sequence ID" value="OCW58439.1"/>
    <property type="molecule type" value="Genomic_DNA"/>
</dbReference>